<keyword evidence="6" id="KW-1185">Reference proteome</keyword>
<organism evidence="5 6">
    <name type="scientific">Sphingomonas ginkgonis</name>
    <dbReference type="NCBI Taxonomy" id="2315330"/>
    <lineage>
        <taxon>Bacteria</taxon>
        <taxon>Pseudomonadati</taxon>
        <taxon>Pseudomonadota</taxon>
        <taxon>Alphaproteobacteria</taxon>
        <taxon>Sphingomonadales</taxon>
        <taxon>Sphingomonadaceae</taxon>
        <taxon>Sphingomonas</taxon>
    </lineage>
</organism>
<dbReference type="Gene3D" id="3.40.50.2300">
    <property type="match status" value="1"/>
</dbReference>
<dbReference type="OrthoDB" id="9814495at2"/>
<evidence type="ECO:0000256" key="2">
    <source>
        <dbReference type="PROSITE-ProRule" id="PRU00169"/>
    </source>
</evidence>
<protein>
    <submittedName>
        <fullName evidence="5">DNA-binding response regulator</fullName>
    </submittedName>
</protein>
<comment type="caution">
    <text evidence="5">The sequence shown here is derived from an EMBL/GenBank/DDBJ whole genome shotgun (WGS) entry which is preliminary data.</text>
</comment>
<dbReference type="InterPro" id="IPR051015">
    <property type="entry name" value="EvgA-like"/>
</dbReference>
<evidence type="ECO:0000259" key="4">
    <source>
        <dbReference type="PROSITE" id="PS50110"/>
    </source>
</evidence>
<feature type="modified residue" description="4-aspartylphosphate" evidence="2">
    <location>
        <position position="80"/>
    </location>
</feature>
<dbReference type="CDD" id="cd06170">
    <property type="entry name" value="LuxR_C_like"/>
    <property type="match status" value="1"/>
</dbReference>
<dbReference type="PROSITE" id="PS50043">
    <property type="entry name" value="HTH_LUXR_2"/>
    <property type="match status" value="1"/>
</dbReference>
<dbReference type="InterPro" id="IPR001789">
    <property type="entry name" value="Sig_transdc_resp-reg_receiver"/>
</dbReference>
<evidence type="ECO:0000313" key="5">
    <source>
        <dbReference type="EMBL" id="RST31441.1"/>
    </source>
</evidence>
<dbReference type="InterPro" id="IPR011006">
    <property type="entry name" value="CheY-like_superfamily"/>
</dbReference>
<name>A0A3R9WR55_9SPHN</name>
<sequence>MASRRRAAGVGCPGTKGSGLAPEQLIIAHEDPLARGFLRGLVERLHACSLSPPDRSEADEFEALLAMLRERPGTRLALIDLDLPGMSRDVGLRYLAAHFHGLRIAVLFSAIEGGELEQLASSGVAALIPKQEHETVLFESLQRFITGAAFVSLAPPPAAEPAPRATQLSFLDHELTSRQREVLRLLSMGRSNRQIARQLGIAEGTVKVHVNAAFRVLGVHNRVSAAMALRDYFDSPEAPPA</sequence>
<dbReference type="Pfam" id="PF00196">
    <property type="entry name" value="GerE"/>
    <property type="match status" value="1"/>
</dbReference>
<dbReference type="InterPro" id="IPR016032">
    <property type="entry name" value="Sig_transdc_resp-reg_C-effctor"/>
</dbReference>
<dbReference type="PRINTS" id="PR00038">
    <property type="entry name" value="HTHLUXR"/>
</dbReference>
<gene>
    <name evidence="5" type="ORF">HMF7854_11765</name>
</gene>
<dbReference type="PANTHER" id="PTHR45566">
    <property type="entry name" value="HTH-TYPE TRANSCRIPTIONAL REGULATOR YHJB-RELATED"/>
    <property type="match status" value="1"/>
</dbReference>
<accession>A0A3R9WR55</accession>
<dbReference type="PROSITE" id="PS50110">
    <property type="entry name" value="RESPONSE_REGULATORY"/>
    <property type="match status" value="1"/>
</dbReference>
<dbReference type="SUPFAM" id="SSF46894">
    <property type="entry name" value="C-terminal effector domain of the bipartite response regulators"/>
    <property type="match status" value="1"/>
</dbReference>
<dbReference type="GO" id="GO:0006355">
    <property type="term" value="P:regulation of DNA-templated transcription"/>
    <property type="evidence" value="ECO:0007669"/>
    <property type="project" value="InterPro"/>
</dbReference>
<feature type="domain" description="Response regulatory" evidence="4">
    <location>
        <begin position="24"/>
        <end position="145"/>
    </location>
</feature>
<dbReference type="GO" id="GO:0000160">
    <property type="term" value="P:phosphorelay signal transduction system"/>
    <property type="evidence" value="ECO:0007669"/>
    <property type="project" value="InterPro"/>
</dbReference>
<keyword evidence="2" id="KW-0597">Phosphoprotein</keyword>
<dbReference type="InterPro" id="IPR000792">
    <property type="entry name" value="Tscrpt_reg_LuxR_C"/>
</dbReference>
<dbReference type="SUPFAM" id="SSF52172">
    <property type="entry name" value="CheY-like"/>
    <property type="match status" value="1"/>
</dbReference>
<keyword evidence="1 5" id="KW-0238">DNA-binding</keyword>
<dbReference type="SMART" id="SM00421">
    <property type="entry name" value="HTH_LUXR"/>
    <property type="match status" value="1"/>
</dbReference>
<evidence type="ECO:0000313" key="6">
    <source>
        <dbReference type="Proteomes" id="UP000274661"/>
    </source>
</evidence>
<dbReference type="PANTHER" id="PTHR45566:SF1">
    <property type="entry name" value="HTH-TYPE TRANSCRIPTIONAL REGULATOR YHJB-RELATED"/>
    <property type="match status" value="1"/>
</dbReference>
<dbReference type="EMBL" id="RWJF01000001">
    <property type="protein sequence ID" value="RST31441.1"/>
    <property type="molecule type" value="Genomic_DNA"/>
</dbReference>
<proteinExistence type="predicted"/>
<dbReference type="Gene3D" id="1.10.10.10">
    <property type="entry name" value="Winged helix-like DNA-binding domain superfamily/Winged helix DNA-binding domain"/>
    <property type="match status" value="1"/>
</dbReference>
<dbReference type="AlphaFoldDB" id="A0A3R9WR55"/>
<evidence type="ECO:0000259" key="3">
    <source>
        <dbReference type="PROSITE" id="PS50043"/>
    </source>
</evidence>
<feature type="domain" description="HTH luxR-type" evidence="3">
    <location>
        <begin position="168"/>
        <end position="233"/>
    </location>
</feature>
<dbReference type="Proteomes" id="UP000274661">
    <property type="component" value="Unassembled WGS sequence"/>
</dbReference>
<dbReference type="GO" id="GO:0003677">
    <property type="term" value="F:DNA binding"/>
    <property type="evidence" value="ECO:0007669"/>
    <property type="project" value="UniProtKB-KW"/>
</dbReference>
<dbReference type="InterPro" id="IPR036388">
    <property type="entry name" value="WH-like_DNA-bd_sf"/>
</dbReference>
<evidence type="ECO:0000256" key="1">
    <source>
        <dbReference type="ARBA" id="ARBA00023125"/>
    </source>
</evidence>
<reference evidence="5 6" key="1">
    <citation type="submission" date="2018-12" db="EMBL/GenBank/DDBJ databases">
        <title>Sphingomonas sp. HMF7854 Genome sequencing and assembly.</title>
        <authorList>
            <person name="Cha I."/>
            <person name="Kang H."/>
            <person name="Kim H."/>
            <person name="Kang J."/>
            <person name="Joh K."/>
        </authorList>
    </citation>
    <scope>NUCLEOTIDE SEQUENCE [LARGE SCALE GENOMIC DNA]</scope>
    <source>
        <strain evidence="5 6">HMF7854</strain>
    </source>
</reference>